<keyword evidence="3 11" id="KW-0812">Transmembrane</keyword>
<feature type="transmembrane region" description="Helical" evidence="11">
    <location>
        <begin position="339"/>
        <end position="361"/>
    </location>
</feature>
<dbReference type="InterPro" id="IPR020067">
    <property type="entry name" value="Frizzled_dom"/>
</dbReference>
<evidence type="ECO:0000256" key="8">
    <source>
        <dbReference type="ARBA" id="ARBA00023170"/>
    </source>
</evidence>
<proteinExistence type="inferred from homology"/>
<evidence type="ECO:0000256" key="1">
    <source>
        <dbReference type="ARBA" id="ARBA00004141"/>
    </source>
</evidence>
<evidence type="ECO:0000256" key="10">
    <source>
        <dbReference type="SAM" id="MobiDB-lite"/>
    </source>
</evidence>
<dbReference type="PANTHER" id="PTHR31787">
    <property type="entry name" value="G-PROTEIN-COUPLED RECEPTOR GPCR FAMILY PROTEIN"/>
    <property type="match status" value="1"/>
</dbReference>
<dbReference type="PANTHER" id="PTHR31787:SF15">
    <property type="entry name" value="FRIZZLED AND SMOOTHENED-LIKE PROTEIN P-RELATED"/>
    <property type="match status" value="1"/>
</dbReference>
<dbReference type="GO" id="GO:0016020">
    <property type="term" value="C:membrane"/>
    <property type="evidence" value="ECO:0007669"/>
    <property type="project" value="UniProtKB-SubCell"/>
</dbReference>
<feature type="transmembrane region" description="Helical" evidence="11">
    <location>
        <begin position="494"/>
        <end position="513"/>
    </location>
</feature>
<dbReference type="InterPro" id="IPR036790">
    <property type="entry name" value="Frizzled_dom_sf"/>
</dbReference>
<evidence type="ECO:0000256" key="5">
    <source>
        <dbReference type="ARBA" id="ARBA00022989"/>
    </source>
</evidence>
<protein>
    <recommendedName>
        <fullName evidence="12">FZ domain-containing protein</fullName>
    </recommendedName>
</protein>
<evidence type="ECO:0000256" key="6">
    <source>
        <dbReference type="ARBA" id="ARBA00023136"/>
    </source>
</evidence>
<feature type="transmembrane region" description="Helical" evidence="11">
    <location>
        <begin position="381"/>
        <end position="400"/>
    </location>
</feature>
<comment type="similarity">
    <text evidence="2">Belongs to the G-protein coupled receptor Fz/Smo family.</text>
</comment>
<sequence length="595" mass="66891">MKLYNSLLLYFIFLNICINNGLINGYLINGFEEGSCELIQNNSICAPFIYSDINQQQQQQQQYVYIPQNTTLTNLESDLKDNPCKLYIQQLLCSINFPPCNNITIVDPNNNNNTNYNIVLPSYPCFNVCDIAYQSCAGIQEYLPQCNGAAPGGGGIPQFPQTTSTFNITINGSTSSNIYQNETTQCNHNYIGLGVFGCPSPLVYAPNRTKDLYFGISGDCVLPCPFELWEHDKELLFYMFSLLVFNGFLPNNITSTNEAILYVAIGAFLLAISQFQNQFEKDFQCSQEDPGRYVVQSDVKCGINGFLFQLGAMLSVLGWTLSSYDFYRAIHMLPVKKSFYYIRIAVYVVIVLLVFIPFAGQKYGSTLVSSGCWITGDKTDPWPYIFFYAIVLPCIVYIVWCTGWTTKRIYDVYNHIQGKAVLFYNIKLLVVMILFLFSAVFAISYKFYMDQQADEIQDALELWVRCILEKGETNCRLNIPDFNLRLLEAITTNTWGILGFIAFALDASLITVIKKSDRANKMLKYFGFQFQVEDDLAKRKASMSTAGTRLARVRAATILNTTSSTSTSTSSSSTTTSTSTATDDNNSGVSIVYNN</sequence>
<feature type="compositionally biased region" description="Low complexity" evidence="10">
    <location>
        <begin position="563"/>
        <end position="580"/>
    </location>
</feature>
<evidence type="ECO:0000256" key="4">
    <source>
        <dbReference type="ARBA" id="ARBA00022729"/>
    </source>
</evidence>
<evidence type="ECO:0000313" key="14">
    <source>
        <dbReference type="Proteomes" id="UP000007797"/>
    </source>
</evidence>
<dbReference type="EMBL" id="GL883006">
    <property type="protein sequence ID" value="EGG24560.1"/>
    <property type="molecule type" value="Genomic_DNA"/>
</dbReference>
<feature type="compositionally biased region" description="Polar residues" evidence="10">
    <location>
        <begin position="581"/>
        <end position="595"/>
    </location>
</feature>
<dbReference type="Gene3D" id="1.10.2000.10">
    <property type="entry name" value="Frizzled cysteine-rich domain"/>
    <property type="match status" value="1"/>
</dbReference>
<evidence type="ECO:0000256" key="3">
    <source>
        <dbReference type="ARBA" id="ARBA00022692"/>
    </source>
</evidence>
<organism evidence="13 14">
    <name type="scientific">Cavenderia fasciculata</name>
    <name type="common">Slime mold</name>
    <name type="synonym">Dictyostelium fasciculatum</name>
    <dbReference type="NCBI Taxonomy" id="261658"/>
    <lineage>
        <taxon>Eukaryota</taxon>
        <taxon>Amoebozoa</taxon>
        <taxon>Evosea</taxon>
        <taxon>Eumycetozoa</taxon>
        <taxon>Dictyostelia</taxon>
        <taxon>Acytosteliales</taxon>
        <taxon>Cavenderiaceae</taxon>
        <taxon>Cavenderia</taxon>
    </lineage>
</organism>
<feature type="region of interest" description="Disordered" evidence="10">
    <location>
        <begin position="563"/>
        <end position="595"/>
    </location>
</feature>
<dbReference type="AlphaFoldDB" id="F4PIC6"/>
<dbReference type="OrthoDB" id="20139at2759"/>
<dbReference type="GeneID" id="14877392"/>
<feature type="transmembrane region" description="Helical" evidence="11">
    <location>
        <begin position="306"/>
        <end position="327"/>
    </location>
</feature>
<feature type="transmembrane region" description="Helical" evidence="11">
    <location>
        <begin position="421"/>
        <end position="445"/>
    </location>
</feature>
<evidence type="ECO:0000313" key="13">
    <source>
        <dbReference type="EMBL" id="EGG24560.1"/>
    </source>
</evidence>
<dbReference type="InterPro" id="IPR050949">
    <property type="entry name" value="GPCR_Fz/Smo-like"/>
</dbReference>
<feature type="transmembrane region" description="Helical" evidence="11">
    <location>
        <begin position="7"/>
        <end position="28"/>
    </location>
</feature>
<accession>F4PIC6</accession>
<comment type="subcellular location">
    <subcellularLocation>
        <location evidence="1">Membrane</location>
        <topology evidence="1">Multi-pass membrane protein</topology>
    </subcellularLocation>
</comment>
<keyword evidence="6 11" id="KW-0472">Membrane</keyword>
<evidence type="ECO:0000256" key="11">
    <source>
        <dbReference type="SAM" id="Phobius"/>
    </source>
</evidence>
<keyword evidence="5 11" id="KW-1133">Transmembrane helix</keyword>
<feature type="transmembrane region" description="Helical" evidence="11">
    <location>
        <begin position="259"/>
        <end position="276"/>
    </location>
</feature>
<evidence type="ECO:0000256" key="9">
    <source>
        <dbReference type="ARBA" id="ARBA00023180"/>
    </source>
</evidence>
<feature type="domain" description="FZ" evidence="12">
    <location>
        <begin position="31"/>
        <end position="137"/>
    </location>
</feature>
<dbReference type="Gene3D" id="1.20.1070.10">
    <property type="entry name" value="Rhodopsin 7-helix transmembrane proteins"/>
    <property type="match status" value="1"/>
</dbReference>
<keyword evidence="9" id="KW-0325">Glycoprotein</keyword>
<keyword evidence="4" id="KW-0732">Signal</keyword>
<dbReference type="RefSeq" id="XP_004362411.1">
    <property type="nucleotide sequence ID" value="XM_004362354.1"/>
</dbReference>
<keyword evidence="7" id="KW-1015">Disulfide bond</keyword>
<dbReference type="Proteomes" id="UP000007797">
    <property type="component" value="Unassembled WGS sequence"/>
</dbReference>
<keyword evidence="14" id="KW-1185">Reference proteome</keyword>
<feature type="transmembrane region" description="Helical" evidence="11">
    <location>
        <begin position="235"/>
        <end position="252"/>
    </location>
</feature>
<dbReference type="PROSITE" id="PS50038">
    <property type="entry name" value="FZ"/>
    <property type="match status" value="1"/>
</dbReference>
<evidence type="ECO:0000256" key="7">
    <source>
        <dbReference type="ARBA" id="ARBA00023157"/>
    </source>
</evidence>
<reference evidence="14" key="1">
    <citation type="journal article" date="2011" name="Genome Res.">
        <title>Phylogeny-wide analysis of social amoeba genomes highlights ancient origins for complex intercellular communication.</title>
        <authorList>
            <person name="Heidel A.J."/>
            <person name="Lawal H.M."/>
            <person name="Felder M."/>
            <person name="Schilde C."/>
            <person name="Helps N.R."/>
            <person name="Tunggal B."/>
            <person name="Rivero F."/>
            <person name="John U."/>
            <person name="Schleicher M."/>
            <person name="Eichinger L."/>
            <person name="Platzer M."/>
            <person name="Noegel A.A."/>
            <person name="Schaap P."/>
            <person name="Gloeckner G."/>
        </authorList>
    </citation>
    <scope>NUCLEOTIDE SEQUENCE [LARGE SCALE GENOMIC DNA]</scope>
    <source>
        <strain evidence="14">SH3</strain>
    </source>
</reference>
<keyword evidence="8" id="KW-0675">Receptor</keyword>
<name>F4PIC6_CACFS</name>
<dbReference type="OMA" id="ASENDSC"/>
<evidence type="ECO:0000256" key="2">
    <source>
        <dbReference type="ARBA" id="ARBA00008077"/>
    </source>
</evidence>
<gene>
    <name evidence="13" type="ORF">DFA_02803</name>
</gene>
<evidence type="ECO:0000259" key="12">
    <source>
        <dbReference type="PROSITE" id="PS50038"/>
    </source>
</evidence>
<dbReference type="KEGG" id="dfa:DFA_02803"/>